<dbReference type="AlphaFoldDB" id="A0A316EVX9"/>
<dbReference type="RefSeq" id="WP_109742398.1">
    <property type="nucleotide sequence ID" value="NZ_QGGO01000007.1"/>
</dbReference>
<sequence>MLTQQNIKNSLQTLTEGDKVIFKNEKGKVKVFHLKNGYYYVTLNGNEIETIKDIHAVSETVIAILEIAD</sequence>
<dbReference type="Proteomes" id="UP000245489">
    <property type="component" value="Unassembled WGS sequence"/>
</dbReference>
<comment type="caution">
    <text evidence="1">The sequence shown here is derived from an EMBL/GenBank/DDBJ whole genome shotgun (WGS) entry which is preliminary data.</text>
</comment>
<evidence type="ECO:0000313" key="1">
    <source>
        <dbReference type="EMBL" id="PWK27321.1"/>
    </source>
</evidence>
<evidence type="ECO:0000313" key="2">
    <source>
        <dbReference type="Proteomes" id="UP000245489"/>
    </source>
</evidence>
<gene>
    <name evidence="1" type="ORF">LV89_01634</name>
</gene>
<proteinExistence type="predicted"/>
<keyword evidence="2" id="KW-1185">Reference proteome</keyword>
<dbReference type="EMBL" id="QGGO01000007">
    <property type="protein sequence ID" value="PWK27321.1"/>
    <property type="molecule type" value="Genomic_DNA"/>
</dbReference>
<name>A0A316EVX9_9BACT</name>
<protein>
    <submittedName>
        <fullName evidence="1">Uncharacterized protein</fullName>
    </submittedName>
</protein>
<reference evidence="1 2" key="1">
    <citation type="submission" date="2018-05" db="EMBL/GenBank/DDBJ databases">
        <title>Genomic Encyclopedia of Archaeal and Bacterial Type Strains, Phase II (KMG-II): from individual species to whole genera.</title>
        <authorList>
            <person name="Goeker M."/>
        </authorList>
    </citation>
    <scope>NUCLEOTIDE SEQUENCE [LARGE SCALE GENOMIC DNA]</scope>
    <source>
        <strain evidence="1 2">DSM 22214</strain>
    </source>
</reference>
<organism evidence="1 2">
    <name type="scientific">Arcicella aurantiaca</name>
    <dbReference type="NCBI Taxonomy" id="591202"/>
    <lineage>
        <taxon>Bacteria</taxon>
        <taxon>Pseudomonadati</taxon>
        <taxon>Bacteroidota</taxon>
        <taxon>Cytophagia</taxon>
        <taxon>Cytophagales</taxon>
        <taxon>Flectobacillaceae</taxon>
        <taxon>Arcicella</taxon>
    </lineage>
</organism>
<accession>A0A316EVX9</accession>